<dbReference type="Proteomes" id="UP000076925">
    <property type="component" value="Unassembled WGS sequence"/>
</dbReference>
<dbReference type="PANTHER" id="PTHR11920:SF335">
    <property type="entry name" value="GUANYLATE CYCLASE"/>
    <property type="match status" value="1"/>
</dbReference>
<keyword evidence="8" id="KW-0067">ATP-binding</keyword>
<dbReference type="InterPro" id="IPR050401">
    <property type="entry name" value="Cyclic_nucleotide_synthase"/>
</dbReference>
<keyword evidence="5 18" id="KW-0812">Transmembrane</keyword>
<keyword evidence="6" id="KW-0479">Metal-binding</keyword>
<dbReference type="InterPro" id="IPR018297">
    <property type="entry name" value="A/G_cyclase_CS"/>
</dbReference>
<reference evidence="20 21" key="1">
    <citation type="journal article" date="2013" name="Genome Biol. Evol.">
        <title>Genomes of Stigonematalean cyanobacteria (subsection V) and the evolution of oxygenic photosynthesis from prokaryotes to plastids.</title>
        <authorList>
            <person name="Dagan T."/>
            <person name="Roettger M."/>
            <person name="Stucken K."/>
            <person name="Landan G."/>
            <person name="Koch R."/>
            <person name="Major P."/>
            <person name="Gould S.B."/>
            <person name="Goremykin V.V."/>
            <person name="Rippka R."/>
            <person name="Tandeau de Marsac N."/>
            <person name="Gugger M."/>
            <person name="Lockhart P.J."/>
            <person name="Allen J.F."/>
            <person name="Brune I."/>
            <person name="Maus I."/>
            <person name="Puhler A."/>
            <person name="Martin W.F."/>
        </authorList>
    </citation>
    <scope>NUCLEOTIDE SEQUENCE [LARGE SCALE GENOMIC DNA]</scope>
    <source>
        <strain evidence="20 21">PCC 7110</strain>
    </source>
</reference>
<evidence type="ECO:0000256" key="8">
    <source>
        <dbReference type="ARBA" id="ARBA00022840"/>
    </source>
</evidence>
<evidence type="ECO:0000256" key="6">
    <source>
        <dbReference type="ARBA" id="ARBA00022723"/>
    </source>
</evidence>
<dbReference type="STRING" id="128403.WA1_32145"/>
<keyword evidence="10 18" id="KW-1133">Transmembrane helix</keyword>
<dbReference type="PANTHER" id="PTHR11920">
    <property type="entry name" value="GUANYLYL CYCLASE"/>
    <property type="match status" value="1"/>
</dbReference>
<evidence type="ECO:0000259" key="19">
    <source>
        <dbReference type="PROSITE" id="PS50125"/>
    </source>
</evidence>
<dbReference type="SUPFAM" id="SSF55073">
    <property type="entry name" value="Nucleotide cyclase"/>
    <property type="match status" value="1"/>
</dbReference>
<evidence type="ECO:0000256" key="1">
    <source>
        <dbReference type="ARBA" id="ARBA00001593"/>
    </source>
</evidence>
<evidence type="ECO:0000256" key="13">
    <source>
        <dbReference type="ARBA" id="ARBA00023239"/>
    </source>
</evidence>
<evidence type="ECO:0000256" key="17">
    <source>
        <dbReference type="RuleBase" id="RU000405"/>
    </source>
</evidence>
<dbReference type="GO" id="GO:0005886">
    <property type="term" value="C:plasma membrane"/>
    <property type="evidence" value="ECO:0007669"/>
    <property type="project" value="UniProtKB-ARBA"/>
</dbReference>
<proteinExistence type="inferred from homology"/>
<feature type="domain" description="Guanylate cyclase" evidence="19">
    <location>
        <begin position="256"/>
        <end position="383"/>
    </location>
</feature>
<dbReference type="InterPro" id="IPR001054">
    <property type="entry name" value="A/G_cyclase"/>
</dbReference>
<feature type="transmembrane region" description="Helical" evidence="18">
    <location>
        <begin position="47"/>
        <end position="68"/>
    </location>
</feature>
<keyword evidence="11" id="KW-0115">cAMP biosynthesis</keyword>
<dbReference type="AlphaFoldDB" id="A0A139X3Y0"/>
<evidence type="ECO:0000256" key="14">
    <source>
        <dbReference type="ARBA" id="ARBA00032597"/>
    </source>
</evidence>
<evidence type="ECO:0000313" key="20">
    <source>
        <dbReference type="EMBL" id="KYC39384.1"/>
    </source>
</evidence>
<gene>
    <name evidence="20" type="ORF">WA1_32145</name>
</gene>
<dbReference type="InterPro" id="IPR029787">
    <property type="entry name" value="Nucleotide_cyclase"/>
</dbReference>
<sequence>MINRNGSDKTQVNAFINQIKSHWKRPPSLFDSYNAQRHRFTLKRLRLQAEVMLIVGLTVIAFFLWLNVQPSGKLSALTLGIFIELIIATCWFFSKTQLGHRHPHFIFLTLSWSVTCINQIGTALLFHVVEPRIGIWNLMFLTQATIVPVVWHLHMISQIGTIICYLSLYGLFQPSLKYPFPYYLEQGLYLFWTCVICNLSVYFYDKLRKEEFHTRKDLEVAQDKSEKLLLNILPETIATKLKHQRTTIADNFHEVTVLFADIVGFTELSTSTSPTKLVELLNEIFSKFDKLAELHGVEKIKTIGDAYMAVAGLPIPRSDHAIAMARMALDMQRAIQQYNKDRDSSFRIRIGISTGPVVAGVIGLKKFTYDLWGDTVNTASRMESHGIADCIQVCEVSYDRLKDKFLLEKRGLIPVKGKGKMMTYLLKEENREWGVGSEE</sequence>
<dbReference type="EC" id="4.6.1.1" evidence="3"/>
<name>A0A139X3Y0_9CYAN</name>
<keyword evidence="9" id="KW-0460">Magnesium</keyword>
<dbReference type="GO" id="GO:0035556">
    <property type="term" value="P:intracellular signal transduction"/>
    <property type="evidence" value="ECO:0007669"/>
    <property type="project" value="InterPro"/>
</dbReference>
<evidence type="ECO:0000256" key="12">
    <source>
        <dbReference type="ARBA" id="ARBA00023136"/>
    </source>
</evidence>
<keyword evidence="7" id="KW-0547">Nucleotide-binding</keyword>
<evidence type="ECO:0000256" key="7">
    <source>
        <dbReference type="ARBA" id="ARBA00022741"/>
    </source>
</evidence>
<protein>
    <recommendedName>
        <fullName evidence="4">Adenylate cyclase</fullName>
        <ecNumber evidence="3">4.6.1.1</ecNumber>
    </recommendedName>
    <alternativeName>
        <fullName evidence="14">ATP pyrophosphate-lyase</fullName>
    </alternativeName>
    <alternativeName>
        <fullName evidence="15">Adenylyl cyclase</fullName>
    </alternativeName>
</protein>
<evidence type="ECO:0000256" key="9">
    <source>
        <dbReference type="ARBA" id="ARBA00022842"/>
    </source>
</evidence>
<dbReference type="GO" id="GO:0005524">
    <property type="term" value="F:ATP binding"/>
    <property type="evidence" value="ECO:0007669"/>
    <property type="project" value="UniProtKB-KW"/>
</dbReference>
<evidence type="ECO:0000256" key="18">
    <source>
        <dbReference type="SAM" id="Phobius"/>
    </source>
</evidence>
<comment type="subunit">
    <text evidence="16">Homodimer. Can also exist as monomer.</text>
</comment>
<dbReference type="SMART" id="SM00044">
    <property type="entry name" value="CYCc"/>
    <property type="match status" value="1"/>
</dbReference>
<evidence type="ECO:0000256" key="4">
    <source>
        <dbReference type="ARBA" id="ARBA00021420"/>
    </source>
</evidence>
<comment type="subcellular location">
    <subcellularLocation>
        <location evidence="2">Membrane</location>
    </subcellularLocation>
</comment>
<dbReference type="GO" id="GO:0006171">
    <property type="term" value="P:cAMP biosynthetic process"/>
    <property type="evidence" value="ECO:0007669"/>
    <property type="project" value="UniProtKB-KW"/>
</dbReference>
<keyword evidence="13 17" id="KW-0456">Lyase</keyword>
<dbReference type="PROSITE" id="PS00452">
    <property type="entry name" value="GUANYLATE_CYCLASE_1"/>
    <property type="match status" value="1"/>
</dbReference>
<comment type="caution">
    <text evidence="20">The sequence shown here is derived from an EMBL/GenBank/DDBJ whole genome shotgun (WGS) entry which is preliminary data.</text>
</comment>
<dbReference type="FunFam" id="3.30.70.1230:FF:000033">
    <property type="entry name" value="Adenylate cyclase"/>
    <property type="match status" value="1"/>
</dbReference>
<comment type="catalytic activity">
    <reaction evidence="1">
        <text>ATP = 3',5'-cyclic AMP + diphosphate</text>
        <dbReference type="Rhea" id="RHEA:15389"/>
        <dbReference type="ChEBI" id="CHEBI:30616"/>
        <dbReference type="ChEBI" id="CHEBI:33019"/>
        <dbReference type="ChEBI" id="CHEBI:58165"/>
        <dbReference type="EC" id="4.6.1.1"/>
    </reaction>
</comment>
<accession>A0A139X3Y0</accession>
<dbReference type="PROSITE" id="PS50125">
    <property type="entry name" value="GUANYLATE_CYCLASE_2"/>
    <property type="match status" value="1"/>
</dbReference>
<evidence type="ECO:0000256" key="10">
    <source>
        <dbReference type="ARBA" id="ARBA00022989"/>
    </source>
</evidence>
<evidence type="ECO:0000313" key="21">
    <source>
        <dbReference type="Proteomes" id="UP000076925"/>
    </source>
</evidence>
<dbReference type="GO" id="GO:0004016">
    <property type="term" value="F:adenylate cyclase activity"/>
    <property type="evidence" value="ECO:0007669"/>
    <property type="project" value="UniProtKB-EC"/>
</dbReference>
<feature type="transmembrane region" description="Helical" evidence="18">
    <location>
        <begin position="188"/>
        <end position="205"/>
    </location>
</feature>
<dbReference type="CDD" id="cd07302">
    <property type="entry name" value="CHD"/>
    <property type="match status" value="1"/>
</dbReference>
<evidence type="ECO:0000256" key="11">
    <source>
        <dbReference type="ARBA" id="ARBA00022998"/>
    </source>
</evidence>
<dbReference type="RefSeq" id="WP_017740204.1">
    <property type="nucleotide sequence ID" value="NZ_KQ976354.1"/>
</dbReference>
<keyword evidence="12 18" id="KW-0472">Membrane</keyword>
<feature type="transmembrane region" description="Helical" evidence="18">
    <location>
        <begin position="105"/>
        <end position="127"/>
    </location>
</feature>
<feature type="transmembrane region" description="Helical" evidence="18">
    <location>
        <begin position="74"/>
        <end position="93"/>
    </location>
</feature>
<comment type="similarity">
    <text evidence="17">Belongs to the adenylyl cyclase class-4/guanylyl cyclase family.</text>
</comment>
<feature type="transmembrane region" description="Helical" evidence="18">
    <location>
        <begin position="158"/>
        <end position="176"/>
    </location>
</feature>
<dbReference type="OrthoDB" id="315417at2"/>
<evidence type="ECO:0000256" key="3">
    <source>
        <dbReference type="ARBA" id="ARBA00012201"/>
    </source>
</evidence>
<evidence type="ECO:0000256" key="16">
    <source>
        <dbReference type="ARBA" id="ARBA00064436"/>
    </source>
</evidence>
<evidence type="ECO:0000256" key="5">
    <source>
        <dbReference type="ARBA" id="ARBA00022692"/>
    </source>
</evidence>
<dbReference type="EMBL" id="ANNX02000035">
    <property type="protein sequence ID" value="KYC39384.1"/>
    <property type="molecule type" value="Genomic_DNA"/>
</dbReference>
<keyword evidence="21" id="KW-1185">Reference proteome</keyword>
<organism evidence="20 21">
    <name type="scientific">Scytonema hofmannii PCC 7110</name>
    <dbReference type="NCBI Taxonomy" id="128403"/>
    <lineage>
        <taxon>Bacteria</taxon>
        <taxon>Bacillati</taxon>
        <taxon>Cyanobacteriota</taxon>
        <taxon>Cyanophyceae</taxon>
        <taxon>Nostocales</taxon>
        <taxon>Scytonemataceae</taxon>
        <taxon>Scytonema</taxon>
    </lineage>
</organism>
<dbReference type="Gene3D" id="3.30.70.1230">
    <property type="entry name" value="Nucleotide cyclase"/>
    <property type="match status" value="1"/>
</dbReference>
<dbReference type="GO" id="GO:0046872">
    <property type="term" value="F:metal ion binding"/>
    <property type="evidence" value="ECO:0007669"/>
    <property type="project" value="UniProtKB-KW"/>
</dbReference>
<evidence type="ECO:0000256" key="2">
    <source>
        <dbReference type="ARBA" id="ARBA00004370"/>
    </source>
</evidence>
<evidence type="ECO:0000256" key="15">
    <source>
        <dbReference type="ARBA" id="ARBA00032637"/>
    </source>
</evidence>
<dbReference type="Pfam" id="PF00211">
    <property type="entry name" value="Guanylate_cyc"/>
    <property type="match status" value="1"/>
</dbReference>